<evidence type="ECO:0000256" key="2">
    <source>
        <dbReference type="ARBA" id="ARBA00007265"/>
    </source>
</evidence>
<dbReference type="GO" id="GO:0046872">
    <property type="term" value="F:metal ion binding"/>
    <property type="evidence" value="ECO:0007669"/>
    <property type="project" value="UniProtKB-KW"/>
</dbReference>
<evidence type="ECO:0000256" key="6">
    <source>
        <dbReference type="ARBA" id="ARBA00022723"/>
    </source>
</evidence>
<dbReference type="GO" id="GO:1990180">
    <property type="term" value="P:mitochondrial tRNA 3'-end processing"/>
    <property type="evidence" value="ECO:0007669"/>
    <property type="project" value="TreeGrafter"/>
</dbReference>
<dbReference type="AlphaFoldDB" id="A0A816CQV7"/>
<name>A0A816CQV7_9BILA</name>
<reference evidence="10" key="1">
    <citation type="submission" date="2021-02" db="EMBL/GenBank/DDBJ databases">
        <authorList>
            <person name="Nowell W R."/>
        </authorList>
    </citation>
    <scope>NUCLEOTIDE SEQUENCE</scope>
</reference>
<dbReference type="Gene3D" id="3.30.460.10">
    <property type="entry name" value="Beta Polymerase, domain 2"/>
    <property type="match status" value="1"/>
</dbReference>
<dbReference type="OrthoDB" id="445712at2759"/>
<evidence type="ECO:0000256" key="8">
    <source>
        <dbReference type="RuleBase" id="RU003953"/>
    </source>
</evidence>
<organism evidence="10 12">
    <name type="scientific">Didymodactylos carnosus</name>
    <dbReference type="NCBI Taxonomy" id="1234261"/>
    <lineage>
        <taxon>Eukaryota</taxon>
        <taxon>Metazoa</taxon>
        <taxon>Spiralia</taxon>
        <taxon>Gnathifera</taxon>
        <taxon>Rotifera</taxon>
        <taxon>Eurotatoria</taxon>
        <taxon>Bdelloidea</taxon>
        <taxon>Philodinida</taxon>
        <taxon>Philodinidae</taxon>
        <taxon>Didymodactylos</taxon>
    </lineage>
</organism>
<keyword evidence="7" id="KW-0460">Magnesium</keyword>
<dbReference type="InterPro" id="IPR002646">
    <property type="entry name" value="PolA_pol_head_dom"/>
</dbReference>
<comment type="cofactor">
    <cofactor evidence="1">
        <name>Mg(2+)</name>
        <dbReference type="ChEBI" id="CHEBI:18420"/>
    </cofactor>
</comment>
<keyword evidence="8" id="KW-0694">RNA-binding</keyword>
<evidence type="ECO:0000256" key="3">
    <source>
        <dbReference type="ARBA" id="ARBA00022679"/>
    </source>
</evidence>
<dbReference type="GO" id="GO:0001680">
    <property type="term" value="P:tRNA 3'-terminal CCA addition"/>
    <property type="evidence" value="ECO:0007669"/>
    <property type="project" value="TreeGrafter"/>
</dbReference>
<dbReference type="Proteomes" id="UP000681722">
    <property type="component" value="Unassembled WGS sequence"/>
</dbReference>
<gene>
    <name evidence="10" type="ORF">GPM918_LOCUS44202</name>
    <name evidence="11" type="ORF">SRO942_LOCUS45944</name>
</gene>
<dbReference type="GO" id="GO:0000049">
    <property type="term" value="F:tRNA binding"/>
    <property type="evidence" value="ECO:0007669"/>
    <property type="project" value="TreeGrafter"/>
</dbReference>
<evidence type="ECO:0000256" key="1">
    <source>
        <dbReference type="ARBA" id="ARBA00001946"/>
    </source>
</evidence>
<proteinExistence type="inferred from homology"/>
<comment type="similarity">
    <text evidence="2 8">Belongs to the tRNA nucleotidyltransferase/poly(A) polymerase family.</text>
</comment>
<dbReference type="Pfam" id="PF01743">
    <property type="entry name" value="PolyA_pol"/>
    <property type="match status" value="1"/>
</dbReference>
<dbReference type="EMBL" id="CAJOBC010110496">
    <property type="protein sequence ID" value="CAF4524899.1"/>
    <property type="molecule type" value="Genomic_DNA"/>
</dbReference>
<keyword evidence="3 8" id="KW-0808">Transferase</keyword>
<evidence type="ECO:0000313" key="10">
    <source>
        <dbReference type="EMBL" id="CAF1628399.1"/>
    </source>
</evidence>
<dbReference type="GO" id="GO:0005739">
    <property type="term" value="C:mitochondrion"/>
    <property type="evidence" value="ECO:0007669"/>
    <property type="project" value="TreeGrafter"/>
</dbReference>
<keyword evidence="12" id="KW-1185">Reference proteome</keyword>
<comment type="caution">
    <text evidence="10">The sequence shown here is derived from an EMBL/GenBank/DDBJ whole genome shotgun (WGS) entry which is preliminary data.</text>
</comment>
<dbReference type="Proteomes" id="UP000663829">
    <property type="component" value="Unassembled WGS sequence"/>
</dbReference>
<protein>
    <recommendedName>
        <fullName evidence="9">Poly A polymerase head domain-containing protein</fullName>
    </recommendedName>
</protein>
<evidence type="ECO:0000313" key="12">
    <source>
        <dbReference type="Proteomes" id="UP000663829"/>
    </source>
</evidence>
<keyword evidence="5" id="KW-0548">Nucleotidyltransferase</keyword>
<dbReference type="InterPro" id="IPR043519">
    <property type="entry name" value="NT_sf"/>
</dbReference>
<keyword evidence="6" id="KW-0479">Metal-binding</keyword>
<dbReference type="PANTHER" id="PTHR46173:SF1">
    <property type="entry name" value="CCA TRNA NUCLEOTIDYLTRANSFERASE 1, MITOCHONDRIAL"/>
    <property type="match status" value="1"/>
</dbReference>
<keyword evidence="4" id="KW-0819">tRNA processing</keyword>
<dbReference type="SUPFAM" id="SSF81301">
    <property type="entry name" value="Nucleotidyltransferase"/>
    <property type="match status" value="1"/>
</dbReference>
<evidence type="ECO:0000256" key="5">
    <source>
        <dbReference type="ARBA" id="ARBA00022695"/>
    </source>
</evidence>
<accession>A0A816CQV7</accession>
<evidence type="ECO:0000259" key="9">
    <source>
        <dbReference type="Pfam" id="PF01743"/>
    </source>
</evidence>
<dbReference type="EMBL" id="CAJNOQ010042845">
    <property type="protein sequence ID" value="CAF1628399.1"/>
    <property type="molecule type" value="Genomic_DNA"/>
</dbReference>
<feature type="domain" description="Poly A polymerase head" evidence="9">
    <location>
        <begin position="39"/>
        <end position="98"/>
    </location>
</feature>
<evidence type="ECO:0000313" key="11">
    <source>
        <dbReference type="EMBL" id="CAF4524899.1"/>
    </source>
</evidence>
<dbReference type="GO" id="GO:0016779">
    <property type="term" value="F:nucleotidyltransferase activity"/>
    <property type="evidence" value="ECO:0007669"/>
    <property type="project" value="UniProtKB-KW"/>
</dbReference>
<sequence>MKHSWKVSRFQVELKDFRPLLSPQLLYIIKIFETNNYEIRLVGGCIRDLLLGVRPHDIDLATTAMPDQMIKMFDSDTNVIIINTNGKKYGILTVQVGHDDCVSY</sequence>
<evidence type="ECO:0000256" key="7">
    <source>
        <dbReference type="ARBA" id="ARBA00022842"/>
    </source>
</evidence>
<dbReference type="InterPro" id="IPR050264">
    <property type="entry name" value="Bact_CCA-adding_enz_type3_sf"/>
</dbReference>
<dbReference type="PANTHER" id="PTHR46173">
    <property type="entry name" value="CCA TRNA NUCLEOTIDYLTRANSFERASE 1, MITOCHONDRIAL"/>
    <property type="match status" value="1"/>
</dbReference>
<evidence type="ECO:0000256" key="4">
    <source>
        <dbReference type="ARBA" id="ARBA00022694"/>
    </source>
</evidence>